<evidence type="ECO:0000259" key="2">
    <source>
        <dbReference type="Pfam" id="PF17285"/>
    </source>
</evidence>
<dbReference type="EMBL" id="UYRT01080222">
    <property type="protein sequence ID" value="VDN22307.1"/>
    <property type="molecule type" value="Genomic_DNA"/>
</dbReference>
<proteinExistence type="predicted"/>
<dbReference type="Proteomes" id="UP000271098">
    <property type="component" value="Unassembled WGS sequence"/>
</dbReference>
<dbReference type="OrthoDB" id="1368803at2759"/>
<feature type="region of interest" description="Disordered" evidence="1">
    <location>
        <begin position="1"/>
        <end position="21"/>
    </location>
</feature>
<sequence>MNQKSESKPEPMNTTEEPPPAIVGWYATPTDGIHDTDITEFCAHLGTKNYNFVDYPVGGMKRSIWKPEQDGTPPPIDLPDLQLDPKLWSTYIVGRVSDWIDCDSEQQWLADLSCTEIEKV</sequence>
<evidence type="ECO:0000313" key="3">
    <source>
        <dbReference type="EMBL" id="VDN22307.1"/>
    </source>
</evidence>
<name>A0A183DXK1_9BILA</name>
<dbReference type="Gene3D" id="3.20.20.150">
    <property type="entry name" value="Divalent-metal-dependent TIM barrel enzymes"/>
    <property type="match status" value="1"/>
</dbReference>
<dbReference type="InterPro" id="IPR035247">
    <property type="entry name" value="PRMT5_TIM"/>
</dbReference>
<evidence type="ECO:0000313" key="4">
    <source>
        <dbReference type="Proteomes" id="UP000271098"/>
    </source>
</evidence>
<dbReference type="Pfam" id="PF17285">
    <property type="entry name" value="PRMT5_TIM"/>
    <property type="match status" value="1"/>
</dbReference>
<reference evidence="5" key="1">
    <citation type="submission" date="2016-06" db="UniProtKB">
        <authorList>
            <consortium name="WormBaseParasite"/>
        </authorList>
    </citation>
    <scope>IDENTIFICATION</scope>
</reference>
<protein>
    <submittedName>
        <fullName evidence="5">PRMT5_TIM domain-containing protein</fullName>
    </submittedName>
</protein>
<reference evidence="3 4" key="2">
    <citation type="submission" date="2018-11" db="EMBL/GenBank/DDBJ databases">
        <authorList>
            <consortium name="Pathogen Informatics"/>
        </authorList>
    </citation>
    <scope>NUCLEOTIDE SEQUENCE [LARGE SCALE GENOMIC DNA]</scope>
</reference>
<accession>A0A183DXK1</accession>
<dbReference type="WBParaSite" id="GPUH_0001345701-mRNA-1">
    <property type="protein sequence ID" value="GPUH_0001345701-mRNA-1"/>
    <property type="gene ID" value="GPUH_0001345701"/>
</dbReference>
<evidence type="ECO:0000313" key="5">
    <source>
        <dbReference type="WBParaSite" id="GPUH_0001345701-mRNA-1"/>
    </source>
</evidence>
<organism evidence="5">
    <name type="scientific">Gongylonema pulchrum</name>
    <dbReference type="NCBI Taxonomy" id="637853"/>
    <lineage>
        <taxon>Eukaryota</taxon>
        <taxon>Metazoa</taxon>
        <taxon>Ecdysozoa</taxon>
        <taxon>Nematoda</taxon>
        <taxon>Chromadorea</taxon>
        <taxon>Rhabditida</taxon>
        <taxon>Spirurina</taxon>
        <taxon>Spiruromorpha</taxon>
        <taxon>Spiruroidea</taxon>
        <taxon>Gongylonematidae</taxon>
        <taxon>Gongylonema</taxon>
    </lineage>
</organism>
<evidence type="ECO:0000256" key="1">
    <source>
        <dbReference type="SAM" id="MobiDB-lite"/>
    </source>
</evidence>
<keyword evidence="4" id="KW-1185">Reference proteome</keyword>
<gene>
    <name evidence="3" type="ORF">GPUH_LOCUS13441</name>
</gene>
<feature type="domain" description="PRMT5 TIM barrel" evidence="2">
    <location>
        <begin position="49"/>
        <end position="117"/>
    </location>
</feature>
<dbReference type="AlphaFoldDB" id="A0A183DXK1"/>